<organism evidence="1 2">
    <name type="scientific">Pristionchus fissidentatus</name>
    <dbReference type="NCBI Taxonomy" id="1538716"/>
    <lineage>
        <taxon>Eukaryota</taxon>
        <taxon>Metazoa</taxon>
        <taxon>Ecdysozoa</taxon>
        <taxon>Nematoda</taxon>
        <taxon>Chromadorea</taxon>
        <taxon>Rhabditida</taxon>
        <taxon>Rhabditina</taxon>
        <taxon>Diplogasteromorpha</taxon>
        <taxon>Diplogasteroidea</taxon>
        <taxon>Neodiplogasteridae</taxon>
        <taxon>Pristionchus</taxon>
    </lineage>
</organism>
<keyword evidence="2" id="KW-1185">Reference proteome</keyword>
<feature type="non-terminal residue" evidence="1">
    <location>
        <position position="1"/>
    </location>
</feature>
<sequence>ADALRITPSRTQEVLQYLCEHAYFEKTSFGYNLAPRGAYELDPVVSCKYHLQLCTECGWLVVMTRYVKRDDERAGTHEGCTKKMAGNNNAMIHYPLQVHSCQKIVEKENRRRLRSTKKRSKKSEGDIFDVTSEDERDFEVEVWGEGEETRFEPNPMEKLLLDDAGLSY</sequence>
<reference evidence="1" key="1">
    <citation type="submission" date="2023-10" db="EMBL/GenBank/DDBJ databases">
        <title>Genome assembly of Pristionchus species.</title>
        <authorList>
            <person name="Yoshida K."/>
            <person name="Sommer R.J."/>
        </authorList>
    </citation>
    <scope>NUCLEOTIDE SEQUENCE</scope>
    <source>
        <strain evidence="1">RS5133</strain>
    </source>
</reference>
<gene>
    <name evidence="1" type="ORF">PFISCL1PPCAC_26898</name>
</gene>
<comment type="caution">
    <text evidence="1">The sequence shown here is derived from an EMBL/GenBank/DDBJ whole genome shotgun (WGS) entry which is preliminary data.</text>
</comment>
<proteinExistence type="predicted"/>
<dbReference type="AlphaFoldDB" id="A0AAV5WWV7"/>
<dbReference type="Proteomes" id="UP001432322">
    <property type="component" value="Unassembled WGS sequence"/>
</dbReference>
<protein>
    <submittedName>
        <fullName evidence="1">Uncharacterized protein</fullName>
    </submittedName>
</protein>
<name>A0AAV5WWV7_9BILA</name>
<accession>A0AAV5WWV7</accession>
<dbReference type="EMBL" id="BTSY01000007">
    <property type="protein sequence ID" value="GMT35601.1"/>
    <property type="molecule type" value="Genomic_DNA"/>
</dbReference>
<evidence type="ECO:0000313" key="2">
    <source>
        <dbReference type="Proteomes" id="UP001432322"/>
    </source>
</evidence>
<evidence type="ECO:0000313" key="1">
    <source>
        <dbReference type="EMBL" id="GMT35601.1"/>
    </source>
</evidence>